<name>A0A0L0H7R0_SPIPD</name>
<dbReference type="GeneID" id="27690967"/>
<dbReference type="CDD" id="cd23021">
    <property type="entry name" value="zf-HIT_IN80B"/>
    <property type="match status" value="1"/>
</dbReference>
<feature type="compositionally biased region" description="Acidic residues" evidence="1">
    <location>
        <begin position="96"/>
        <end position="109"/>
    </location>
</feature>
<feature type="compositionally biased region" description="Basic and acidic residues" evidence="1">
    <location>
        <begin position="110"/>
        <end position="142"/>
    </location>
</feature>
<protein>
    <recommendedName>
        <fullName evidence="2">INO80 complex subunit B-like conserved region domain-containing protein</fullName>
    </recommendedName>
</protein>
<evidence type="ECO:0000313" key="4">
    <source>
        <dbReference type="Proteomes" id="UP000053201"/>
    </source>
</evidence>
<dbReference type="InParanoid" id="A0A0L0H7R0"/>
<dbReference type="eggNOG" id="ENOG502QUQX">
    <property type="taxonomic scope" value="Eukaryota"/>
</dbReference>
<reference evidence="3 4" key="1">
    <citation type="submission" date="2009-08" db="EMBL/GenBank/DDBJ databases">
        <title>The Genome Sequence of Spizellomyces punctatus strain DAOM BR117.</title>
        <authorList>
            <consortium name="The Broad Institute Genome Sequencing Platform"/>
            <person name="Russ C."/>
            <person name="Cuomo C."/>
            <person name="Shea T."/>
            <person name="Young S.K."/>
            <person name="Zeng Q."/>
            <person name="Koehrsen M."/>
            <person name="Haas B."/>
            <person name="Borodovsky M."/>
            <person name="Guigo R."/>
            <person name="Alvarado L."/>
            <person name="Berlin A."/>
            <person name="Bochicchio J."/>
            <person name="Borenstein D."/>
            <person name="Chapman S."/>
            <person name="Chen Z."/>
            <person name="Engels R."/>
            <person name="Freedman E."/>
            <person name="Gellesch M."/>
            <person name="Goldberg J."/>
            <person name="Griggs A."/>
            <person name="Gujja S."/>
            <person name="Heiman D."/>
            <person name="Hepburn T."/>
            <person name="Howarth C."/>
            <person name="Jen D."/>
            <person name="Larson L."/>
            <person name="Lewis B."/>
            <person name="Mehta T."/>
            <person name="Park D."/>
            <person name="Pearson M."/>
            <person name="Roberts A."/>
            <person name="Saif S."/>
            <person name="Shenoy N."/>
            <person name="Sisk P."/>
            <person name="Stolte C."/>
            <person name="Sykes S."/>
            <person name="Thomson T."/>
            <person name="Walk T."/>
            <person name="White J."/>
            <person name="Yandava C."/>
            <person name="Burger G."/>
            <person name="Gray M.W."/>
            <person name="Holland P.W.H."/>
            <person name="King N."/>
            <person name="Lang F.B.F."/>
            <person name="Roger A.J."/>
            <person name="Ruiz-Trillo I."/>
            <person name="Lander E."/>
            <person name="Nusbaum C."/>
        </authorList>
    </citation>
    <scope>NUCLEOTIDE SEQUENCE [LARGE SCALE GENOMIC DNA]</scope>
    <source>
        <strain evidence="3 4">DAOM BR117</strain>
    </source>
</reference>
<feature type="region of interest" description="Disordered" evidence="1">
    <location>
        <begin position="17"/>
        <end position="211"/>
    </location>
</feature>
<dbReference type="PANTHER" id="PTHR21561:SF12">
    <property type="entry name" value="INO80 COMPLEX SUBUNIT B"/>
    <property type="match status" value="1"/>
</dbReference>
<dbReference type="Pfam" id="PF04795">
    <property type="entry name" value="PAPA-1"/>
    <property type="match status" value="1"/>
</dbReference>
<dbReference type="VEuPathDB" id="FungiDB:SPPG_07771"/>
<gene>
    <name evidence="3" type="ORF">SPPG_07771</name>
</gene>
<dbReference type="InterPro" id="IPR029523">
    <property type="entry name" value="INO80B/Ies2"/>
</dbReference>
<dbReference type="InterPro" id="IPR006880">
    <property type="entry name" value="INO80B_C"/>
</dbReference>
<feature type="compositionally biased region" description="Low complexity" evidence="1">
    <location>
        <begin position="17"/>
        <end position="36"/>
    </location>
</feature>
<dbReference type="OrthoDB" id="2021186at2759"/>
<evidence type="ECO:0000256" key="1">
    <source>
        <dbReference type="SAM" id="MobiDB-lite"/>
    </source>
</evidence>
<dbReference type="AlphaFoldDB" id="A0A0L0H7R0"/>
<feature type="domain" description="INO80 complex subunit B-like conserved region" evidence="2">
    <location>
        <begin position="216"/>
        <end position="291"/>
    </location>
</feature>
<feature type="compositionally biased region" description="Acidic residues" evidence="1">
    <location>
        <begin position="68"/>
        <end position="78"/>
    </location>
</feature>
<feature type="region of interest" description="Disordered" evidence="1">
    <location>
        <begin position="248"/>
        <end position="269"/>
    </location>
</feature>
<dbReference type="RefSeq" id="XP_016604991.1">
    <property type="nucleotide sequence ID" value="XM_016755930.1"/>
</dbReference>
<organism evidence="3 4">
    <name type="scientific">Spizellomyces punctatus (strain DAOM BR117)</name>
    <dbReference type="NCBI Taxonomy" id="645134"/>
    <lineage>
        <taxon>Eukaryota</taxon>
        <taxon>Fungi</taxon>
        <taxon>Fungi incertae sedis</taxon>
        <taxon>Chytridiomycota</taxon>
        <taxon>Chytridiomycota incertae sedis</taxon>
        <taxon>Chytridiomycetes</taxon>
        <taxon>Spizellomycetales</taxon>
        <taxon>Spizellomycetaceae</taxon>
        <taxon>Spizellomyces</taxon>
    </lineage>
</organism>
<sequence>MSTNRETFVNRHHFLPSSLIASDSPAPSSPISSPTSMDDDDTISVGTPTHPSSLPDEEDLLSVLNEDSIFDDEDDDVDRDSAVLPSDLDRKAVVGLDDEDLMEVDEDEEALRAKEETRSESTRGKYDDDEKKSAVSAKEGKKSSGSKVKAAASKKRKASDDFDSDSSLGSEGPTPSKRMTARQRAMIARDTGETDEPSYELPDERPSRRKIFTAEEIALRKSETARRRKHQADAKAEEAKINTIQKLLRKQATKKRSKDEEQGADDAPIRPTEIHYVQTPHSSTLSFPFATLQTNPDLLVPHKAHTYPQPRLCSITGCTLPKKYRHSRSGKDVCGMEHYKMVELG</sequence>
<keyword evidence="4" id="KW-1185">Reference proteome</keyword>
<dbReference type="GO" id="GO:0006338">
    <property type="term" value="P:chromatin remodeling"/>
    <property type="evidence" value="ECO:0007669"/>
    <property type="project" value="InterPro"/>
</dbReference>
<dbReference type="OMA" id="MPCGVIG"/>
<evidence type="ECO:0000259" key="2">
    <source>
        <dbReference type="SMART" id="SM01406"/>
    </source>
</evidence>
<dbReference type="SMART" id="SM01406">
    <property type="entry name" value="PAPA-1"/>
    <property type="match status" value="1"/>
</dbReference>
<dbReference type="GO" id="GO:0031011">
    <property type="term" value="C:Ino80 complex"/>
    <property type="evidence" value="ECO:0007669"/>
    <property type="project" value="InterPro"/>
</dbReference>
<dbReference type="EMBL" id="KQ257466">
    <property type="protein sequence ID" value="KNC96951.1"/>
    <property type="molecule type" value="Genomic_DNA"/>
</dbReference>
<dbReference type="PANTHER" id="PTHR21561">
    <property type="entry name" value="INO80 COMPLEX SUBUNIT B"/>
    <property type="match status" value="1"/>
</dbReference>
<evidence type="ECO:0000313" key="3">
    <source>
        <dbReference type="EMBL" id="KNC96951.1"/>
    </source>
</evidence>
<proteinExistence type="predicted"/>
<dbReference type="Proteomes" id="UP000053201">
    <property type="component" value="Unassembled WGS sequence"/>
</dbReference>
<dbReference type="STRING" id="645134.A0A0L0H7R0"/>
<accession>A0A0L0H7R0</accession>